<evidence type="ECO:0000313" key="2">
    <source>
        <dbReference type="Proteomes" id="UP001194632"/>
    </source>
</evidence>
<sequence>MNAVTIFVHGFNGNADSTDHLIHGAQKNGWAQKMLMVKIKNDGAMDFDGELDQQVANPMVQVLFENNRAPERRQVSWMHQLLIKLRQSFGVEQYNGVGHSLGSNVLVNLAIKFGKDSRLPALKKLVTIAGPFNGLHGFLSQDTVKDVMTKSWEPNKRTHHFKKLVLKKLVRNRHLFPKGAEVLNVIGSVDGILNNDVYVAVDSARAVGYLLDGVAAKVSELMVIGPDGYHCELNQSQNVSREINQFLWDEKYIAQDFKLINSYRADKVYQLAPEELNWAN</sequence>
<dbReference type="EMBL" id="JADOFP010000001">
    <property type="protein sequence ID" value="MBF7114311.1"/>
    <property type="molecule type" value="Genomic_DNA"/>
</dbReference>
<dbReference type="Proteomes" id="UP001194632">
    <property type="component" value="Unassembled WGS sequence"/>
</dbReference>
<dbReference type="Gene3D" id="3.40.50.1820">
    <property type="entry name" value="alpha/beta hydrolase"/>
    <property type="match status" value="1"/>
</dbReference>
<name>A0AB73HDL5_PEDPE</name>
<gene>
    <name evidence="1" type="ORF">ITQ90_02050</name>
</gene>
<protein>
    <submittedName>
        <fullName evidence="1">Alpha/beta hydrolase</fullName>
    </submittedName>
</protein>
<dbReference type="InterPro" id="IPR010315">
    <property type="entry name" value="DUF915_hydro-like"/>
</dbReference>
<comment type="caution">
    <text evidence="1">The sequence shown here is derived from an EMBL/GenBank/DDBJ whole genome shotgun (WGS) entry which is preliminary data.</text>
</comment>
<keyword evidence="1" id="KW-0378">Hydrolase</keyword>
<evidence type="ECO:0000313" key="1">
    <source>
        <dbReference type="EMBL" id="MBF7114311.1"/>
    </source>
</evidence>
<organism evidence="1 2">
    <name type="scientific">Pediococcus pentosaceus</name>
    <dbReference type="NCBI Taxonomy" id="1255"/>
    <lineage>
        <taxon>Bacteria</taxon>
        <taxon>Bacillati</taxon>
        <taxon>Bacillota</taxon>
        <taxon>Bacilli</taxon>
        <taxon>Lactobacillales</taxon>
        <taxon>Lactobacillaceae</taxon>
        <taxon>Pediococcus</taxon>
    </lineage>
</organism>
<dbReference type="AlphaFoldDB" id="A0AB73HDL5"/>
<accession>A0AB73HDL5</accession>
<proteinExistence type="predicted"/>
<dbReference type="RefSeq" id="WP_195749248.1">
    <property type="nucleotide sequence ID" value="NZ_CP197205.1"/>
</dbReference>
<dbReference type="InterPro" id="IPR029058">
    <property type="entry name" value="AB_hydrolase_fold"/>
</dbReference>
<dbReference type="GO" id="GO:0016787">
    <property type="term" value="F:hydrolase activity"/>
    <property type="evidence" value="ECO:0007669"/>
    <property type="project" value="UniProtKB-KW"/>
</dbReference>
<reference evidence="1" key="1">
    <citation type="submission" date="2020-11" db="EMBL/GenBank/DDBJ databases">
        <title>Antibiotic susceptibility profiles of Pediococcus pentosaceus from various origins and their implications for the safety assessment of strains with food-technology applications.</title>
        <authorList>
            <person name="Shani N."/>
            <person name="Oberhaensli S."/>
            <person name="Arias E."/>
        </authorList>
    </citation>
    <scope>NUCLEOTIDE SEQUENCE</scope>
    <source>
        <strain evidence="1">FAM 24207</strain>
    </source>
</reference>
<dbReference type="Pfam" id="PF06028">
    <property type="entry name" value="DUF915"/>
    <property type="match status" value="1"/>
</dbReference>
<dbReference type="SUPFAM" id="SSF53474">
    <property type="entry name" value="alpha/beta-Hydrolases"/>
    <property type="match status" value="1"/>
</dbReference>